<dbReference type="Proteomes" id="UP000789525">
    <property type="component" value="Unassembled WGS sequence"/>
</dbReference>
<reference evidence="1" key="1">
    <citation type="submission" date="2021-06" db="EMBL/GenBank/DDBJ databases">
        <authorList>
            <person name="Kallberg Y."/>
            <person name="Tangrot J."/>
            <person name="Rosling A."/>
        </authorList>
    </citation>
    <scope>NUCLEOTIDE SEQUENCE</scope>
    <source>
        <strain evidence="1">CL356</strain>
    </source>
</reference>
<dbReference type="EMBL" id="CAJVPT010005559">
    <property type="protein sequence ID" value="CAG8521324.1"/>
    <property type="molecule type" value="Genomic_DNA"/>
</dbReference>
<sequence length="354" mass="40071">MRIFLTGGSGFLGTSFINYILTHEDSSQIKTLSRSSISDEKILNACKGIEDGKDRIKIIRGSTHDEDAIKEGLNGVDIVIHMAAKVQPWGIYEEFQKNNVEGTRRLLSIIESMPHKPRLIYTSSFTALINRHFSEDTIPDWAPYSKSKFNSEYLVRKSSLTDVIILRLGWLWGKNDSVLLPKLYSLCMNPAWKVTPASYPLSTLHIDNACESIYLACKISKDQVSADTTTTGDTTPPKKVYEIEDPEGEIEMEDFVESYVGTAYNIKPPRPFKNFRLPRWLVWGTITAVEWIPFLGYGRKWVMEGMSREPLLCLFKDYRLQTESAVKELGYVGKVSRKQGLAELAAELEVGAPR</sequence>
<organism evidence="1 2">
    <name type="scientific">Acaulospora colombiana</name>
    <dbReference type="NCBI Taxonomy" id="27376"/>
    <lineage>
        <taxon>Eukaryota</taxon>
        <taxon>Fungi</taxon>
        <taxon>Fungi incertae sedis</taxon>
        <taxon>Mucoromycota</taxon>
        <taxon>Glomeromycotina</taxon>
        <taxon>Glomeromycetes</taxon>
        <taxon>Diversisporales</taxon>
        <taxon>Acaulosporaceae</taxon>
        <taxon>Acaulospora</taxon>
    </lineage>
</organism>
<gene>
    <name evidence="1" type="ORF">ACOLOM_LOCUS3669</name>
</gene>
<keyword evidence="2" id="KW-1185">Reference proteome</keyword>
<evidence type="ECO:0000313" key="2">
    <source>
        <dbReference type="Proteomes" id="UP000789525"/>
    </source>
</evidence>
<name>A0ACA9LCK3_9GLOM</name>
<accession>A0ACA9LCK3</accession>
<protein>
    <submittedName>
        <fullName evidence="1">13197_t:CDS:1</fullName>
    </submittedName>
</protein>
<evidence type="ECO:0000313" key="1">
    <source>
        <dbReference type="EMBL" id="CAG8521324.1"/>
    </source>
</evidence>
<comment type="caution">
    <text evidence="1">The sequence shown here is derived from an EMBL/GenBank/DDBJ whole genome shotgun (WGS) entry which is preliminary data.</text>
</comment>
<proteinExistence type="predicted"/>